<dbReference type="AlphaFoldDB" id="A0A9P4LTJ8"/>
<name>A0A9P4LTJ8_9PLEO</name>
<gene>
    <name evidence="2" type="ORF">EK21DRAFT_84938</name>
</gene>
<sequence>MVEEDQNVQCCDASSPTTPHFPTPHPRTFDLHVHFLPHSMLHAFDQAEVDQSKTRPIQALDVKLRGSPLRRWGSSTELSPAGKSGVSAMPIRSPPAVHRTDRLATLVDGGLYTLPAPERGRAHIKSAWSCRRNELVASEPLSSMHPSVVRNILTTSVASTQFITNLHRSSTHLRIASASQSTNMTTPDSAGPTPP</sequence>
<keyword evidence="3" id="KW-1185">Reference proteome</keyword>
<feature type="region of interest" description="Disordered" evidence="1">
    <location>
        <begin position="71"/>
        <end position="93"/>
    </location>
</feature>
<proteinExistence type="predicted"/>
<organism evidence="2 3">
    <name type="scientific">Setomelanomma holmii</name>
    <dbReference type="NCBI Taxonomy" id="210430"/>
    <lineage>
        <taxon>Eukaryota</taxon>
        <taxon>Fungi</taxon>
        <taxon>Dikarya</taxon>
        <taxon>Ascomycota</taxon>
        <taxon>Pezizomycotina</taxon>
        <taxon>Dothideomycetes</taxon>
        <taxon>Pleosporomycetidae</taxon>
        <taxon>Pleosporales</taxon>
        <taxon>Pleosporineae</taxon>
        <taxon>Phaeosphaeriaceae</taxon>
        <taxon>Setomelanomma</taxon>
    </lineage>
</organism>
<feature type="region of interest" description="Disordered" evidence="1">
    <location>
        <begin position="1"/>
        <end position="23"/>
    </location>
</feature>
<evidence type="ECO:0000313" key="3">
    <source>
        <dbReference type="Proteomes" id="UP000799777"/>
    </source>
</evidence>
<accession>A0A9P4LTJ8</accession>
<reference evidence="2" key="1">
    <citation type="journal article" date="2020" name="Stud. Mycol.">
        <title>101 Dothideomycetes genomes: a test case for predicting lifestyles and emergence of pathogens.</title>
        <authorList>
            <person name="Haridas S."/>
            <person name="Albert R."/>
            <person name="Binder M."/>
            <person name="Bloem J."/>
            <person name="Labutti K."/>
            <person name="Salamov A."/>
            <person name="Andreopoulos B."/>
            <person name="Baker S."/>
            <person name="Barry K."/>
            <person name="Bills G."/>
            <person name="Bluhm B."/>
            <person name="Cannon C."/>
            <person name="Castanera R."/>
            <person name="Culley D."/>
            <person name="Daum C."/>
            <person name="Ezra D."/>
            <person name="Gonzalez J."/>
            <person name="Henrissat B."/>
            <person name="Kuo A."/>
            <person name="Liang C."/>
            <person name="Lipzen A."/>
            <person name="Lutzoni F."/>
            <person name="Magnuson J."/>
            <person name="Mondo S."/>
            <person name="Nolan M."/>
            <person name="Ohm R."/>
            <person name="Pangilinan J."/>
            <person name="Park H.-J."/>
            <person name="Ramirez L."/>
            <person name="Alfaro M."/>
            <person name="Sun H."/>
            <person name="Tritt A."/>
            <person name="Yoshinaga Y."/>
            <person name="Zwiers L.-H."/>
            <person name="Turgeon B."/>
            <person name="Goodwin S."/>
            <person name="Spatafora J."/>
            <person name="Crous P."/>
            <person name="Grigoriev I."/>
        </authorList>
    </citation>
    <scope>NUCLEOTIDE SEQUENCE</scope>
    <source>
        <strain evidence="2">CBS 110217</strain>
    </source>
</reference>
<dbReference type="EMBL" id="ML978159">
    <property type="protein sequence ID" value="KAF2034814.1"/>
    <property type="molecule type" value="Genomic_DNA"/>
</dbReference>
<evidence type="ECO:0000313" key="2">
    <source>
        <dbReference type="EMBL" id="KAF2034814.1"/>
    </source>
</evidence>
<dbReference type="Proteomes" id="UP000799777">
    <property type="component" value="Unassembled WGS sequence"/>
</dbReference>
<evidence type="ECO:0000256" key="1">
    <source>
        <dbReference type="SAM" id="MobiDB-lite"/>
    </source>
</evidence>
<feature type="compositionally biased region" description="Polar residues" evidence="1">
    <location>
        <begin position="177"/>
        <end position="188"/>
    </location>
</feature>
<comment type="caution">
    <text evidence="2">The sequence shown here is derived from an EMBL/GenBank/DDBJ whole genome shotgun (WGS) entry which is preliminary data.</text>
</comment>
<feature type="region of interest" description="Disordered" evidence="1">
    <location>
        <begin position="176"/>
        <end position="195"/>
    </location>
</feature>
<protein>
    <submittedName>
        <fullName evidence="2">Uncharacterized protein</fullName>
    </submittedName>
</protein>